<evidence type="ECO:0000256" key="2">
    <source>
        <dbReference type="ARBA" id="ARBA00010617"/>
    </source>
</evidence>
<keyword evidence="4 8" id="KW-0479">Metal-binding</keyword>
<dbReference type="Proteomes" id="UP001324427">
    <property type="component" value="Unassembled WGS sequence"/>
</dbReference>
<organism evidence="10 11">
    <name type="scientific">Oleoguttula mirabilis</name>
    <dbReference type="NCBI Taxonomy" id="1507867"/>
    <lineage>
        <taxon>Eukaryota</taxon>
        <taxon>Fungi</taxon>
        <taxon>Dikarya</taxon>
        <taxon>Ascomycota</taxon>
        <taxon>Pezizomycotina</taxon>
        <taxon>Dothideomycetes</taxon>
        <taxon>Dothideomycetidae</taxon>
        <taxon>Mycosphaerellales</taxon>
        <taxon>Teratosphaeriaceae</taxon>
        <taxon>Oleoguttula</taxon>
    </lineage>
</organism>
<dbReference type="EMBL" id="JAVFHQ010000018">
    <property type="protein sequence ID" value="KAK4545678.1"/>
    <property type="molecule type" value="Genomic_DNA"/>
</dbReference>
<keyword evidence="7 9" id="KW-0503">Monooxygenase</keyword>
<dbReference type="SUPFAM" id="SSF48264">
    <property type="entry name" value="Cytochrome P450"/>
    <property type="match status" value="1"/>
</dbReference>
<dbReference type="InterPro" id="IPR001128">
    <property type="entry name" value="Cyt_P450"/>
</dbReference>
<keyword evidence="5 9" id="KW-0560">Oxidoreductase</keyword>
<keyword evidence="11" id="KW-1185">Reference proteome</keyword>
<evidence type="ECO:0000256" key="6">
    <source>
        <dbReference type="ARBA" id="ARBA00023004"/>
    </source>
</evidence>
<evidence type="ECO:0008006" key="12">
    <source>
        <dbReference type="Google" id="ProtNLM"/>
    </source>
</evidence>
<dbReference type="PANTHER" id="PTHR24287:SF1">
    <property type="entry name" value="P450, PUTATIVE (EUROFUNG)-RELATED"/>
    <property type="match status" value="1"/>
</dbReference>
<evidence type="ECO:0000256" key="5">
    <source>
        <dbReference type="ARBA" id="ARBA00023002"/>
    </source>
</evidence>
<comment type="cofactor">
    <cofactor evidence="1 8">
        <name>heme</name>
        <dbReference type="ChEBI" id="CHEBI:30413"/>
    </cofactor>
</comment>
<evidence type="ECO:0000313" key="10">
    <source>
        <dbReference type="EMBL" id="KAK4545678.1"/>
    </source>
</evidence>
<name>A0AAV9JKH2_9PEZI</name>
<dbReference type="Pfam" id="PF00067">
    <property type="entry name" value="p450"/>
    <property type="match status" value="2"/>
</dbReference>
<protein>
    <recommendedName>
        <fullName evidence="12">Cytochrome P450</fullName>
    </recommendedName>
</protein>
<proteinExistence type="inferred from homology"/>
<evidence type="ECO:0000256" key="4">
    <source>
        <dbReference type="ARBA" id="ARBA00022723"/>
    </source>
</evidence>
<evidence type="ECO:0000256" key="3">
    <source>
        <dbReference type="ARBA" id="ARBA00022617"/>
    </source>
</evidence>
<dbReference type="CDD" id="cd11063">
    <property type="entry name" value="CYP52"/>
    <property type="match status" value="1"/>
</dbReference>
<dbReference type="GO" id="GO:0005506">
    <property type="term" value="F:iron ion binding"/>
    <property type="evidence" value="ECO:0007669"/>
    <property type="project" value="InterPro"/>
</dbReference>
<gene>
    <name evidence="10" type="ORF">LTR36_002631</name>
</gene>
<sequence length="548" mass="62034">MALIQISVLVTAFIFYRVITSLLRERRFKAFATQHGCAEPEDVTEPWYQRHKRLQRVLAIKKSGEDIIDDIIGSDFRDSNTAQRRAFEGSKTILTIEPANLQAVLATQFKDFETGHIRYQQLSPILGRSIFTSDGAFWEHSRALFRPQFARDNINDLESTDRAASALIEALGPTDASGWTPDGDMLPLFFNFTLDTASEFLFGESVDSQTLAMKAKVQQNSEAYDVEKAGSAGMQATSEQFRDDLVIVGDHILTRIRMQSLYWVGDSLRFRKAIRSAKRFTECVYLNHIASESECSLTVFLIRYFVQRAIDAAKLDKVDGEKANLLAKLATQSQDREELRDQTLAILFAGRDTTASLLGFCFVRLALHPDILKKLRGTLLTDFVPGKPVTFAQLKSCRYLQHFLNEVLRLHPTVPLNARVAARDTTLPVGGGKDQSEPVAVRKGETIGYSVYLMHRRKDLWGEDASEFKPERWEQRIPAWQFLPFNGGPRICLGQQFALTEASYVLVRLLREFDSIEPVDRAQMLRFKKGLGLTMWPGDGVKVRLHKA</sequence>
<dbReference type="AlphaFoldDB" id="A0AAV9JKH2"/>
<comment type="similarity">
    <text evidence="2 9">Belongs to the cytochrome P450 family.</text>
</comment>
<dbReference type="InterPro" id="IPR017972">
    <property type="entry name" value="Cyt_P450_CS"/>
</dbReference>
<keyword evidence="6 8" id="KW-0408">Iron</keyword>
<feature type="binding site" description="axial binding residue" evidence="8">
    <location>
        <position position="492"/>
    </location>
    <ligand>
        <name>heme</name>
        <dbReference type="ChEBI" id="CHEBI:30413"/>
    </ligand>
    <ligandPart>
        <name>Fe</name>
        <dbReference type="ChEBI" id="CHEBI:18248"/>
    </ligandPart>
</feature>
<keyword evidence="3 8" id="KW-0349">Heme</keyword>
<dbReference type="Gene3D" id="1.10.630.10">
    <property type="entry name" value="Cytochrome P450"/>
    <property type="match status" value="1"/>
</dbReference>
<dbReference type="InterPro" id="IPR036396">
    <property type="entry name" value="Cyt_P450_sf"/>
</dbReference>
<comment type="caution">
    <text evidence="10">The sequence shown here is derived from an EMBL/GenBank/DDBJ whole genome shotgun (WGS) entry which is preliminary data.</text>
</comment>
<reference evidence="10 11" key="1">
    <citation type="submission" date="2021-11" db="EMBL/GenBank/DDBJ databases">
        <title>Black yeast isolated from Biological Soil Crust.</title>
        <authorList>
            <person name="Kurbessoian T."/>
        </authorList>
    </citation>
    <scope>NUCLEOTIDE SEQUENCE [LARGE SCALE GENOMIC DNA]</scope>
    <source>
        <strain evidence="10 11">CCFEE 5522</strain>
    </source>
</reference>
<evidence type="ECO:0000313" key="11">
    <source>
        <dbReference type="Proteomes" id="UP001324427"/>
    </source>
</evidence>
<evidence type="ECO:0000256" key="9">
    <source>
        <dbReference type="RuleBase" id="RU000461"/>
    </source>
</evidence>
<dbReference type="InterPro" id="IPR002401">
    <property type="entry name" value="Cyt_P450_E_grp-I"/>
</dbReference>
<dbReference type="GO" id="GO:0020037">
    <property type="term" value="F:heme binding"/>
    <property type="evidence" value="ECO:0007669"/>
    <property type="project" value="InterPro"/>
</dbReference>
<dbReference type="PRINTS" id="PR00463">
    <property type="entry name" value="EP450I"/>
</dbReference>
<evidence type="ECO:0000256" key="7">
    <source>
        <dbReference type="ARBA" id="ARBA00023033"/>
    </source>
</evidence>
<dbReference type="PROSITE" id="PS00086">
    <property type="entry name" value="CYTOCHROME_P450"/>
    <property type="match status" value="1"/>
</dbReference>
<evidence type="ECO:0000256" key="1">
    <source>
        <dbReference type="ARBA" id="ARBA00001971"/>
    </source>
</evidence>
<dbReference type="PRINTS" id="PR00385">
    <property type="entry name" value="P450"/>
</dbReference>
<evidence type="ECO:0000256" key="8">
    <source>
        <dbReference type="PIRSR" id="PIRSR602401-1"/>
    </source>
</evidence>
<dbReference type="InterPro" id="IPR047146">
    <property type="entry name" value="Cyt_P450_E_CYP52_fungi"/>
</dbReference>
<dbReference type="PANTHER" id="PTHR24287">
    <property type="entry name" value="P450, PUTATIVE (EUROFUNG)-RELATED"/>
    <property type="match status" value="1"/>
</dbReference>
<accession>A0AAV9JKH2</accession>
<dbReference type="GO" id="GO:0016705">
    <property type="term" value="F:oxidoreductase activity, acting on paired donors, with incorporation or reduction of molecular oxygen"/>
    <property type="evidence" value="ECO:0007669"/>
    <property type="project" value="InterPro"/>
</dbReference>
<dbReference type="GO" id="GO:0004497">
    <property type="term" value="F:monooxygenase activity"/>
    <property type="evidence" value="ECO:0007669"/>
    <property type="project" value="UniProtKB-KW"/>
</dbReference>